<dbReference type="InterPro" id="IPR024071">
    <property type="entry name" value="S-Me-THD_C_sf"/>
</dbReference>
<feature type="domain" description="S-Me-THD N-terminal" evidence="1">
    <location>
        <begin position="8"/>
        <end position="163"/>
    </location>
</feature>
<keyword evidence="4" id="KW-1185">Reference proteome</keyword>
<dbReference type="AlphaFoldDB" id="A0A0R1VER8"/>
<reference evidence="3 4" key="1">
    <citation type="journal article" date="2015" name="Genome Announc.">
        <title>Expanding the biotechnology potential of lactobacilli through comparative genomics of 213 strains and associated genera.</title>
        <authorList>
            <person name="Sun Z."/>
            <person name="Harris H.M."/>
            <person name="McCann A."/>
            <person name="Guo C."/>
            <person name="Argimon S."/>
            <person name="Zhang W."/>
            <person name="Yang X."/>
            <person name="Jeffery I.B."/>
            <person name="Cooney J.C."/>
            <person name="Kagawa T.F."/>
            <person name="Liu W."/>
            <person name="Song Y."/>
            <person name="Salvetti E."/>
            <person name="Wrobel A."/>
            <person name="Rasinkangas P."/>
            <person name="Parkhill J."/>
            <person name="Rea M.C."/>
            <person name="O'Sullivan O."/>
            <person name="Ritari J."/>
            <person name="Douillard F.P."/>
            <person name="Paul Ross R."/>
            <person name="Yang R."/>
            <person name="Briner A.E."/>
            <person name="Felis G.E."/>
            <person name="de Vos W.M."/>
            <person name="Barrangou R."/>
            <person name="Klaenhammer T.R."/>
            <person name="Caufield P.W."/>
            <person name="Cui Y."/>
            <person name="Zhang H."/>
            <person name="O'Toole P.W."/>
        </authorList>
    </citation>
    <scope>NUCLEOTIDE SEQUENCE [LARGE SCALE GENOMIC DNA]</scope>
    <source>
        <strain evidence="3 4">DSM 18630</strain>
    </source>
</reference>
<organism evidence="3 4">
    <name type="scientific">Liquorilactobacillus ghanensis DSM 18630</name>
    <dbReference type="NCBI Taxonomy" id="1423750"/>
    <lineage>
        <taxon>Bacteria</taxon>
        <taxon>Bacillati</taxon>
        <taxon>Bacillota</taxon>
        <taxon>Bacilli</taxon>
        <taxon>Lactobacillales</taxon>
        <taxon>Lactobacillaceae</taxon>
        <taxon>Liquorilactobacillus</taxon>
    </lineage>
</organism>
<dbReference type="EMBL" id="AZGB01000030">
    <property type="protein sequence ID" value="KRM03978.1"/>
    <property type="molecule type" value="Genomic_DNA"/>
</dbReference>
<sequence length="364" mass="39860">MKYLSIENIKNISIGAAMLGAGGGGNPFIGELMAINATRKYGKAKLISVDEIDSEALVVPISVMGAPSVQLEKFPSGKEFIKAFNLLESHLHQKIKATFPIEAGGVNSMIPIMVAAKTGIPLIDADSMGRALPELQMSTFTLYGHTATPMSVVDEKGNGALLETIDNYWTERIARSIAVKMGATATVASYPLHAKDLSKAGILGVVSLCEKIGEIVSNINNFLTVKDALNHLLELTKGFCFMEAKIVDINHETKAGFNFGTVKLEGFESSKGEKGEVDFQNENIVFKLNDFVAITAPDIITFLDVESLNPVTNEELKYGKRVFVIGIPCSDKWRTKDGIKLVGPRYFHYDIDYQPVEKRFKEFK</sequence>
<evidence type="ECO:0008006" key="5">
    <source>
        <dbReference type="Google" id="ProtNLM"/>
    </source>
</evidence>
<dbReference type="STRING" id="1423750.FC89_GL002380"/>
<proteinExistence type="predicted"/>
<dbReference type="OrthoDB" id="7441206at2"/>
<dbReference type="InterPro" id="IPR048350">
    <property type="entry name" value="S-Me-THD-like_C"/>
</dbReference>
<evidence type="ECO:0000313" key="3">
    <source>
        <dbReference type="EMBL" id="KRM03978.1"/>
    </source>
</evidence>
<name>A0A0R1VER8_9LACO</name>
<dbReference type="GeneID" id="98320032"/>
<dbReference type="SUPFAM" id="SSF160991">
    <property type="entry name" value="CV3147-like"/>
    <property type="match status" value="1"/>
</dbReference>
<feature type="domain" description="S-Me-THD-like C-terminal" evidence="2">
    <location>
        <begin position="166"/>
        <end position="356"/>
    </location>
</feature>
<evidence type="ECO:0000313" key="4">
    <source>
        <dbReference type="Proteomes" id="UP000051451"/>
    </source>
</evidence>
<dbReference type="Gene3D" id="2.40.390.10">
    <property type="entry name" value="CV3147-like"/>
    <property type="match status" value="1"/>
</dbReference>
<dbReference type="Gene3D" id="3.40.1610.10">
    <property type="entry name" value="CV3147-like domain"/>
    <property type="match status" value="1"/>
</dbReference>
<dbReference type="PATRIC" id="fig|1423750.3.peg.2423"/>
<dbReference type="RefSeq" id="WP_057872721.1">
    <property type="nucleotide sequence ID" value="NZ_AZGB01000030.1"/>
</dbReference>
<accession>A0A0R1VER8</accession>
<comment type="caution">
    <text evidence="3">The sequence shown here is derived from an EMBL/GenBank/DDBJ whole genome shotgun (WGS) entry which is preliminary data.</text>
</comment>
<protein>
    <recommendedName>
        <fullName evidence="5">DUF917 domain-containing protein</fullName>
    </recommendedName>
</protein>
<gene>
    <name evidence="3" type="ORF">FC89_GL002380</name>
</gene>
<dbReference type="Proteomes" id="UP000051451">
    <property type="component" value="Unassembled WGS sequence"/>
</dbReference>
<dbReference type="Pfam" id="PF06032">
    <property type="entry name" value="S-Me-THD_N"/>
    <property type="match status" value="1"/>
</dbReference>
<dbReference type="InterPro" id="IPR027479">
    <property type="entry name" value="S-Me-THD_N_sf"/>
</dbReference>
<evidence type="ECO:0000259" key="1">
    <source>
        <dbReference type="Pfam" id="PF06032"/>
    </source>
</evidence>
<dbReference type="InterPro" id="IPR010318">
    <property type="entry name" value="S-Me-THD_N"/>
</dbReference>
<evidence type="ECO:0000259" key="2">
    <source>
        <dbReference type="Pfam" id="PF20906"/>
    </source>
</evidence>
<dbReference type="Pfam" id="PF20906">
    <property type="entry name" value="S-Me-THD_C"/>
    <property type="match status" value="1"/>
</dbReference>